<dbReference type="RefSeq" id="WP_011276324.1">
    <property type="nucleotide sequence ID" value="NZ_BKAY01000008.1"/>
</dbReference>
<gene>
    <name evidence="2" type="ORF">AL503_012900</name>
    <name evidence="3" type="ORF">CV019_13815</name>
    <name evidence="4" type="ORF">FNL11_04100</name>
    <name evidence="1" type="ORF">RO950_07765</name>
</gene>
<dbReference type="EMBL" id="JAVSOO010000018">
    <property type="protein sequence ID" value="MDT4286917.1"/>
    <property type="molecule type" value="Genomic_DNA"/>
</dbReference>
<proteinExistence type="predicted"/>
<dbReference type="EMBL" id="LORN02000015">
    <property type="protein sequence ID" value="PNN21629.1"/>
    <property type="molecule type" value="Genomic_DNA"/>
</dbReference>
<dbReference type="Proteomes" id="UP001269271">
    <property type="component" value="Unassembled WGS sequence"/>
</dbReference>
<evidence type="ECO:0000313" key="5">
    <source>
        <dbReference type="Proteomes" id="UP000053523"/>
    </source>
</evidence>
<sequence length="80" mass="9552">MSDHNQYNYVNPNKLSLDWECLIISKTDMLLDGVPKELINSWMDRNIIEPFSIKDNEINFKTKDVWNALNTQNWYYAHSN</sequence>
<dbReference type="GeneID" id="93781414"/>
<keyword evidence="8" id="KW-1185">Reference proteome</keyword>
<dbReference type="Proteomes" id="UP000238153">
    <property type="component" value="Unassembled WGS sequence"/>
</dbReference>
<organism evidence="4 7">
    <name type="scientific">Staphylococcus haemolyticus</name>
    <dbReference type="NCBI Taxonomy" id="1283"/>
    <lineage>
        <taxon>Bacteria</taxon>
        <taxon>Bacillati</taxon>
        <taxon>Bacillota</taxon>
        <taxon>Bacilli</taxon>
        <taxon>Bacillales</taxon>
        <taxon>Staphylococcaceae</taxon>
        <taxon>Staphylococcus</taxon>
    </lineage>
</organism>
<evidence type="ECO:0000313" key="3">
    <source>
        <dbReference type="EMBL" id="PPJ69484.1"/>
    </source>
</evidence>
<comment type="caution">
    <text evidence="4">The sequence shown here is derived from an EMBL/GenBank/DDBJ whole genome shotgun (WGS) entry which is preliminary data.</text>
</comment>
<dbReference type="Proteomes" id="UP000316594">
    <property type="component" value="Unassembled WGS sequence"/>
</dbReference>
<protein>
    <submittedName>
        <fullName evidence="4">Uncharacterized protein</fullName>
    </submittedName>
</protein>
<dbReference type="AlphaFoldDB" id="A0A2A1K8Z8"/>
<dbReference type="EMBL" id="PGWX01000543">
    <property type="protein sequence ID" value="PPJ69484.1"/>
    <property type="molecule type" value="Genomic_DNA"/>
</dbReference>
<reference evidence="2 5" key="2">
    <citation type="submission" date="2017-12" db="EMBL/GenBank/DDBJ databases">
        <title>FDA dAtabase for Regulatory Grade micrObial Sequences (FDA-ARGOS): Supporting development and validation of Infectious Disease Dx tests.</title>
        <authorList>
            <person name="Hoffmann M."/>
            <person name="Allard M."/>
            <person name="Evans P."/>
            <person name="Brown E."/>
            <person name="Tallon L."/>
            <person name="Sadzewicz L."/>
            <person name="Sengamalay N."/>
            <person name="Ott S."/>
            <person name="Godinez A."/>
            <person name="Nagaraj S."/>
            <person name="Vavikolanu K."/>
            <person name="Aluvathingal J."/>
            <person name="Nadendla S."/>
            <person name="Sichtig H."/>
        </authorList>
    </citation>
    <scope>NUCLEOTIDE SEQUENCE [LARGE SCALE GENOMIC DNA]</scope>
    <source>
        <strain evidence="2 5">FDAARGOS_148</strain>
    </source>
</reference>
<evidence type="ECO:0000313" key="1">
    <source>
        <dbReference type="EMBL" id="MDT4286917.1"/>
    </source>
</evidence>
<evidence type="ECO:0000313" key="7">
    <source>
        <dbReference type="Proteomes" id="UP000316594"/>
    </source>
</evidence>
<reference evidence="4 7" key="3">
    <citation type="submission" date="2019-07" db="EMBL/GenBank/DDBJ databases">
        <title>Genome Sequencing and Assembly of Staphylococcus haemolyticus SDA2.</title>
        <authorList>
            <person name="Emmons C.B."/>
            <person name="Park C."/>
            <person name="Sevigny J.L."/>
            <person name="Andam C."/>
        </authorList>
    </citation>
    <scope>NUCLEOTIDE SEQUENCE [LARGE SCALE GENOMIC DNA]</scope>
    <source>
        <strain evidence="4 7">SDA2</strain>
    </source>
</reference>
<dbReference type="OMA" id="ELINSWM"/>
<evidence type="ECO:0000313" key="8">
    <source>
        <dbReference type="Proteomes" id="UP001269271"/>
    </source>
</evidence>
<dbReference type="EMBL" id="VJMP01000003">
    <property type="protein sequence ID" value="TRL77912.1"/>
    <property type="molecule type" value="Genomic_DNA"/>
</dbReference>
<evidence type="ECO:0000313" key="6">
    <source>
        <dbReference type="Proteomes" id="UP000238153"/>
    </source>
</evidence>
<accession>A0A2A1K8Z8</accession>
<reference evidence="1 8" key="4">
    <citation type="submission" date="2023-08" db="EMBL/GenBank/DDBJ databases">
        <title>Genomic surveillance of Staphylococcus haemolyticus neonatal outbreak in southern France.</title>
        <authorList>
            <person name="Magnan C."/>
            <person name="Morsli M."/>
            <person name="Thiery B."/>
            <person name="Salipante F."/>
            <person name="Attar J."/>
            <person name="Massimo D.M."/>
            <person name="Ory J."/>
            <person name="Pantel A."/>
            <person name="Lavigne J.-P."/>
        </authorList>
    </citation>
    <scope>NUCLEOTIDE SEQUENCE [LARGE SCALE GENOMIC DNA]</scope>
    <source>
        <strain evidence="1 8">NSH026</strain>
    </source>
</reference>
<name>A0A2A1K8Z8_STAHA</name>
<reference evidence="3 6" key="1">
    <citation type="submission" date="2017-11" db="EMBL/GenBank/DDBJ databases">
        <authorList>
            <person name="Founou R.C."/>
            <person name="Founou L."/>
            <person name="Allam M."/>
            <person name="Ismail A."/>
            <person name="Essack S.Y."/>
        </authorList>
    </citation>
    <scope>NUCLEOTIDE SEQUENCE [LARGE SCALE GENOMIC DNA]</scope>
    <source>
        <strain evidence="3 6">G811N2B1</strain>
    </source>
</reference>
<dbReference type="Proteomes" id="UP000053523">
    <property type="component" value="Unassembled WGS sequence"/>
</dbReference>
<dbReference type="KEGG" id="shh:ShL2_01917"/>
<evidence type="ECO:0000313" key="4">
    <source>
        <dbReference type="EMBL" id="TRL77912.1"/>
    </source>
</evidence>
<evidence type="ECO:0000313" key="2">
    <source>
        <dbReference type="EMBL" id="PNN21629.1"/>
    </source>
</evidence>